<accession>A0A9X8EJA8</accession>
<evidence type="ECO:0000313" key="1">
    <source>
        <dbReference type="EMBL" id="ROQ49142.1"/>
    </source>
</evidence>
<dbReference type="InterPro" id="IPR019701">
    <property type="entry name" value="Phage_P22_NinX"/>
</dbReference>
<evidence type="ECO:0000313" key="2">
    <source>
        <dbReference type="Proteomes" id="UP000269115"/>
    </source>
</evidence>
<dbReference type="AlphaFoldDB" id="A0A9X8EJA8"/>
<name>A0A9X8EJA8_PSEPU</name>
<comment type="caution">
    <text evidence="1">The sequence shown here is derived from an EMBL/GenBank/DDBJ whole genome shotgun (WGS) entry which is preliminary data.</text>
</comment>
<dbReference type="Pfam" id="PF10765">
    <property type="entry name" value="Phage_P22_NinX"/>
    <property type="match status" value="1"/>
</dbReference>
<proteinExistence type="predicted"/>
<dbReference type="Proteomes" id="UP000269115">
    <property type="component" value="Unassembled WGS sequence"/>
</dbReference>
<gene>
    <name evidence="1" type="ORF">EDF85_3453</name>
</gene>
<dbReference type="EMBL" id="RJUR01000014">
    <property type="protein sequence ID" value="ROQ49142.1"/>
    <property type="molecule type" value="Genomic_DNA"/>
</dbReference>
<reference evidence="1 2" key="1">
    <citation type="submission" date="2018-11" db="EMBL/GenBank/DDBJ databases">
        <title>Genomic analyses of the natural microbiome of Caenorhabditis elegans.</title>
        <authorList>
            <person name="Samuel B."/>
        </authorList>
    </citation>
    <scope>NUCLEOTIDE SEQUENCE [LARGE SCALE GENOMIC DNA]</scope>
    <source>
        <strain evidence="1 2">BIGb0473</strain>
    </source>
</reference>
<organism evidence="1 2">
    <name type="scientific">Pseudomonas putida</name>
    <name type="common">Arthrobacter siderocapsulatus</name>
    <dbReference type="NCBI Taxonomy" id="303"/>
    <lineage>
        <taxon>Bacteria</taxon>
        <taxon>Pseudomonadati</taxon>
        <taxon>Pseudomonadota</taxon>
        <taxon>Gammaproteobacteria</taxon>
        <taxon>Pseudomonadales</taxon>
        <taxon>Pseudomonadaceae</taxon>
        <taxon>Pseudomonas</taxon>
    </lineage>
</organism>
<sequence length="128" mass="14021">MTDLIEVKTADLVGEQLAWAVAKAEGLDVHVAKPHYGAPARVFVRYRGEATERCERYNPQESWMLGGPLKTKHQIGDGPVRGGWTAYPSRPNEPTDWLMGPSPLVAICRAVITKVAGNVVCVPKELMP</sequence>
<protein>
    <submittedName>
        <fullName evidence="1">Uncharacterized protein DUF2591</fullName>
    </submittedName>
</protein>
<dbReference type="RefSeq" id="WP_123753210.1">
    <property type="nucleotide sequence ID" value="NZ_RJUR01000014.1"/>
</dbReference>